<evidence type="ECO:0000313" key="3">
    <source>
        <dbReference type="Proteomes" id="UP000191144"/>
    </source>
</evidence>
<sequence>MRLIARQCRAFRMQRFLYNDSQAAKVANLGDMTEYLSSEAIPHLLNKPMCSERLDPQISLRLFPTNYAYLPRVHGLASYRNAMSLLTSIVRSFVLHQNCSLHVTGVETISGISKGQRYNMITGNDKIVIHWRSCRSEGENLDSETGFFPQAKLKDLDSVKSSSGSTTETTDTTTASSDRELLNHLLNSSHKALRGLNPHPATILSELTSQLRYPRIIHGLFIFELNHDNTKVLVHTIDNVEISGKRKKQETGALAC</sequence>
<dbReference type="InterPro" id="IPR031342">
    <property type="entry name" value="Mug163-like"/>
</dbReference>
<accession>A0A1G4IQN6</accession>
<dbReference type="Proteomes" id="UP000191144">
    <property type="component" value="Chromosome A"/>
</dbReference>
<gene>
    <name evidence="2" type="ORF">LAME_0A06876G</name>
</gene>
<feature type="region of interest" description="Disordered" evidence="1">
    <location>
        <begin position="158"/>
        <end position="178"/>
    </location>
</feature>
<evidence type="ECO:0000313" key="2">
    <source>
        <dbReference type="EMBL" id="SCU79023.1"/>
    </source>
</evidence>
<proteinExistence type="predicted"/>
<feature type="compositionally biased region" description="Low complexity" evidence="1">
    <location>
        <begin position="159"/>
        <end position="176"/>
    </location>
</feature>
<organism evidence="2 3">
    <name type="scientific">Lachancea meyersii CBS 8951</name>
    <dbReference type="NCBI Taxonomy" id="1266667"/>
    <lineage>
        <taxon>Eukaryota</taxon>
        <taxon>Fungi</taxon>
        <taxon>Dikarya</taxon>
        <taxon>Ascomycota</taxon>
        <taxon>Saccharomycotina</taxon>
        <taxon>Saccharomycetes</taxon>
        <taxon>Saccharomycetales</taxon>
        <taxon>Saccharomycetaceae</taxon>
        <taxon>Lachancea</taxon>
    </lineage>
</organism>
<name>A0A1G4IQN6_9SACH</name>
<dbReference type="EMBL" id="LT598483">
    <property type="protein sequence ID" value="SCU79023.1"/>
    <property type="molecule type" value="Genomic_DNA"/>
</dbReference>
<keyword evidence="3" id="KW-1185">Reference proteome</keyword>
<reference evidence="3" key="1">
    <citation type="submission" date="2016-03" db="EMBL/GenBank/DDBJ databases">
        <authorList>
            <person name="Devillers Hugo."/>
        </authorList>
    </citation>
    <scope>NUCLEOTIDE SEQUENCE [LARGE SCALE GENOMIC DNA]</scope>
</reference>
<protein>
    <submittedName>
        <fullName evidence="2">LAME_0A06876g1_1</fullName>
    </submittedName>
</protein>
<dbReference type="AlphaFoldDB" id="A0A1G4IQN6"/>
<dbReference type="OrthoDB" id="5329385at2759"/>
<dbReference type="Pfam" id="PF17119">
    <property type="entry name" value="MMU163"/>
    <property type="match status" value="1"/>
</dbReference>
<evidence type="ECO:0000256" key="1">
    <source>
        <dbReference type="SAM" id="MobiDB-lite"/>
    </source>
</evidence>